<protein>
    <submittedName>
        <fullName evidence="2">Nitroreductase family protein</fullName>
    </submittedName>
</protein>
<dbReference type="SUPFAM" id="SSF55469">
    <property type="entry name" value="FMN-dependent nitroreductase-like"/>
    <property type="match status" value="1"/>
</dbReference>
<dbReference type="NCBIfam" id="TIGR03605">
    <property type="entry name" value="antibiot_sagB"/>
    <property type="match status" value="1"/>
</dbReference>
<dbReference type="PANTHER" id="PTHR43745">
    <property type="entry name" value="NITROREDUCTASE MJ1384-RELATED"/>
    <property type="match status" value="1"/>
</dbReference>
<dbReference type="Pfam" id="PF00881">
    <property type="entry name" value="Nitroreductase"/>
    <property type="match status" value="1"/>
</dbReference>
<dbReference type="RefSeq" id="WP_077863544.1">
    <property type="nucleotide sequence ID" value="NZ_LZYZ01000001.1"/>
</dbReference>
<evidence type="ECO:0000259" key="1">
    <source>
        <dbReference type="Pfam" id="PF00881"/>
    </source>
</evidence>
<dbReference type="InterPro" id="IPR020051">
    <property type="entry name" value="SagB-type_dehydrogenase"/>
</dbReference>
<reference evidence="2 3" key="1">
    <citation type="submission" date="2016-05" db="EMBL/GenBank/DDBJ databases">
        <title>Microbial solvent formation.</title>
        <authorList>
            <person name="Poehlein A."/>
            <person name="Montoya Solano J.D."/>
            <person name="Flitsch S."/>
            <person name="Krabben P."/>
            <person name="Duerre P."/>
            <person name="Daniel R."/>
        </authorList>
    </citation>
    <scope>NUCLEOTIDE SEQUENCE [LARGE SCALE GENOMIC DNA]</scope>
    <source>
        <strain evidence="2 3">L1-8</strain>
    </source>
</reference>
<dbReference type="InterPro" id="IPR052544">
    <property type="entry name" value="Bacteriocin_Proc_Enz"/>
</dbReference>
<dbReference type="InterPro" id="IPR029479">
    <property type="entry name" value="Nitroreductase"/>
</dbReference>
<evidence type="ECO:0000313" key="3">
    <source>
        <dbReference type="Proteomes" id="UP000191154"/>
    </source>
</evidence>
<feature type="domain" description="Nitroreductase" evidence="1">
    <location>
        <begin position="64"/>
        <end position="251"/>
    </location>
</feature>
<dbReference type="Gene3D" id="3.40.109.10">
    <property type="entry name" value="NADH Oxidase"/>
    <property type="match status" value="1"/>
</dbReference>
<proteinExistence type="predicted"/>
<dbReference type="AlphaFoldDB" id="A0A1S8NH39"/>
<name>A0A1S8NH39_CLOSA</name>
<comment type="caution">
    <text evidence="2">The sequence shown here is derived from an EMBL/GenBank/DDBJ whole genome shotgun (WGS) entry which is preliminary data.</text>
</comment>
<dbReference type="GO" id="GO:0016491">
    <property type="term" value="F:oxidoreductase activity"/>
    <property type="evidence" value="ECO:0007669"/>
    <property type="project" value="InterPro"/>
</dbReference>
<dbReference type="EMBL" id="LZYZ01000001">
    <property type="protein sequence ID" value="OOM15750.1"/>
    <property type="molecule type" value="Genomic_DNA"/>
</dbReference>
<organism evidence="2 3">
    <name type="scientific">Clostridium saccharobutylicum</name>
    <dbReference type="NCBI Taxonomy" id="169679"/>
    <lineage>
        <taxon>Bacteria</taxon>
        <taxon>Bacillati</taxon>
        <taxon>Bacillota</taxon>
        <taxon>Clostridia</taxon>
        <taxon>Eubacteriales</taxon>
        <taxon>Clostridiaceae</taxon>
        <taxon>Clostridium</taxon>
    </lineage>
</organism>
<evidence type="ECO:0000313" key="2">
    <source>
        <dbReference type="EMBL" id="OOM15750.1"/>
    </source>
</evidence>
<dbReference type="InterPro" id="IPR000415">
    <property type="entry name" value="Nitroreductase-like"/>
</dbReference>
<dbReference type="Proteomes" id="UP000191154">
    <property type="component" value="Unassembled WGS sequence"/>
</dbReference>
<sequence length="256" mass="29507">MERYKENREFLKANFQILDEIKTDAQKKVPKPSIQKHYEDNFQIIELPKVNKDMLLKSNIFDCINDRRSIRKYSNESISLDELSFLLWSTQGIQKVMGDNHTAFRTVPSGGASHTFETYLIIKNVEGLNEGIYRYLPLEHNLIFMYEVKDIDKKVNQATPKQPFVPNFASKSAVVFAWSTIPYRAEWKFDITAHKKILIDVGHVCQNLYIASEAIKCGTCAIGIYDQKLIDNMLDLDGENEFVIYLAAVGKIDKNI</sequence>
<accession>A0A1S8NH39</accession>
<gene>
    <name evidence="2" type="ORF">CLOSAC_00210</name>
</gene>
<dbReference type="PANTHER" id="PTHR43745:SF2">
    <property type="entry name" value="NITROREDUCTASE MJ1384-RELATED"/>
    <property type="match status" value="1"/>
</dbReference>
<dbReference type="CDD" id="cd02142">
    <property type="entry name" value="McbC_SagB-like_oxidoreductase"/>
    <property type="match status" value="1"/>
</dbReference>
<dbReference type="STRING" id="169679.CSACC_33470"/>